<dbReference type="SUPFAM" id="SSF48452">
    <property type="entry name" value="TPR-like"/>
    <property type="match status" value="3"/>
</dbReference>
<feature type="compositionally biased region" description="Basic and acidic residues" evidence="7">
    <location>
        <begin position="304"/>
        <end position="314"/>
    </location>
</feature>
<keyword evidence="5" id="KW-0802">TPR repeat</keyword>
<evidence type="ECO:0000256" key="6">
    <source>
        <dbReference type="PROSITE-ProRule" id="PRU10141"/>
    </source>
</evidence>
<keyword evidence="2 6" id="KW-0547">Nucleotide-binding</keyword>
<dbReference type="InterPro" id="IPR017441">
    <property type="entry name" value="Protein_kinase_ATP_BS"/>
</dbReference>
<dbReference type="EMBL" id="VLKN01000012">
    <property type="protein sequence ID" value="TWH99190.1"/>
    <property type="molecule type" value="Genomic_DNA"/>
</dbReference>
<keyword evidence="8" id="KW-0812">Transmembrane</keyword>
<keyword evidence="11" id="KW-1185">Reference proteome</keyword>
<keyword evidence="8" id="KW-1133">Transmembrane helix</keyword>
<evidence type="ECO:0000256" key="5">
    <source>
        <dbReference type="PROSITE-ProRule" id="PRU00339"/>
    </source>
</evidence>
<dbReference type="PANTHER" id="PTHR43289">
    <property type="entry name" value="MITOGEN-ACTIVATED PROTEIN KINASE KINASE KINASE 20-RELATED"/>
    <property type="match status" value="1"/>
</dbReference>
<dbReference type="InterPro" id="IPR019734">
    <property type="entry name" value="TPR_rpt"/>
</dbReference>
<dbReference type="OrthoDB" id="9801841at2"/>
<feature type="region of interest" description="Disordered" evidence="7">
    <location>
        <begin position="287"/>
        <end position="314"/>
    </location>
</feature>
<name>A0A562KUT5_9GAMM</name>
<evidence type="ECO:0000313" key="11">
    <source>
        <dbReference type="Proteomes" id="UP000315167"/>
    </source>
</evidence>
<evidence type="ECO:0000256" key="2">
    <source>
        <dbReference type="ARBA" id="ARBA00022741"/>
    </source>
</evidence>
<evidence type="ECO:0000256" key="3">
    <source>
        <dbReference type="ARBA" id="ARBA00022777"/>
    </source>
</evidence>
<evidence type="ECO:0000256" key="7">
    <source>
        <dbReference type="SAM" id="MobiDB-lite"/>
    </source>
</evidence>
<dbReference type="GO" id="GO:0004674">
    <property type="term" value="F:protein serine/threonine kinase activity"/>
    <property type="evidence" value="ECO:0007669"/>
    <property type="project" value="TreeGrafter"/>
</dbReference>
<sequence length="941" mass="102546">MDAGEREVWRQADRALDRLLDLPPPERAAQLQAMALAPAVLARVQRLLAAHEQAAGPLDQQLPSALAAAAHEPQALSGRRLGRWQLQQELGRGGMAVVYRAQALEGATGQVAAVKVLTLGALASVGRERFLREQQALLRLRHPYIVPLYDAGIAEDGTPWLAMALVDGERIDQWCMQRASDIEARVQLVLQVGEALSYAHRNLVIHRDIKPSNVLVDDDGHVRLLDFGIARLSDEVAAEATATHLRALTPEYAAPEQFAGAPPSTAMDVYGLGALLYRLLAGRAPRAHGRQDAHTQTQAPSRAVRQDTARTQGERRQFASALRGDLDAIALKALADEPERRYASVEALCDDLRRWQSRRPIRARPPSTGYRLRKFVARNRLAVAAGVVVTALLMAGTAGVWWQAGRARAAAEESQAQLDYLGSVLDVLAPGTEQMKQPDKRQLVAEVARRARSELASRPPLLATVEISLGGVAERIGDYEQAADLYAAALQRRRDLFDARSAQVAEARMRWGKMLDLRDPPDIAAAERELRHAVDAMRDAAPASPLLVEALTGWANKLGDDDRYQEANTAVAEAVALCTGTLRDAPSCDQAWLMQSTLASRAGRDGDAIAPLRRLLALRERRHGADHAETLHIAGELGKTLARSGQREQGLAMLERVYAQQQRIYNRPTQESLRTLQSLAEVLADLSRFDRALLLRQRYLAQARALYGERNGDVAVGYANLGSLYFAEGRYADAAQAYRRAQTLYGEIYGAQHAGAMISQGNYADALREQGRVRESLPLQREAAAGLRALFGENSTRYAARLSNLARTQLLLGDGAAALREYDRALAIYRRQQESGAHSAAVVRAYRSQALLATGRIGEAKAEADAALQEIEALLGREHRYFWEGLAFATTATCAAAGADCATLQRAVAEQLKRQDVPGGARIKLQKVATTATAAGLPTVP</sequence>
<feature type="binding site" evidence="6">
    <location>
        <position position="115"/>
    </location>
    <ligand>
        <name>ATP</name>
        <dbReference type="ChEBI" id="CHEBI:30616"/>
    </ligand>
</feature>
<comment type="caution">
    <text evidence="10">The sequence shown here is derived from an EMBL/GenBank/DDBJ whole genome shotgun (WGS) entry which is preliminary data.</text>
</comment>
<dbReference type="Gene3D" id="3.30.200.20">
    <property type="entry name" value="Phosphorylase Kinase, domain 1"/>
    <property type="match status" value="1"/>
</dbReference>
<dbReference type="SUPFAM" id="SSF56112">
    <property type="entry name" value="Protein kinase-like (PK-like)"/>
    <property type="match status" value="1"/>
</dbReference>
<dbReference type="GO" id="GO:0005524">
    <property type="term" value="F:ATP binding"/>
    <property type="evidence" value="ECO:0007669"/>
    <property type="project" value="UniProtKB-UniRule"/>
</dbReference>
<dbReference type="Pfam" id="PF13424">
    <property type="entry name" value="TPR_12"/>
    <property type="match status" value="2"/>
</dbReference>
<keyword evidence="4 6" id="KW-0067">ATP-binding</keyword>
<feature type="repeat" description="TPR" evidence="5">
    <location>
        <begin position="715"/>
        <end position="748"/>
    </location>
</feature>
<dbReference type="PROSITE" id="PS00107">
    <property type="entry name" value="PROTEIN_KINASE_ATP"/>
    <property type="match status" value="1"/>
</dbReference>
<keyword evidence="3 10" id="KW-0418">Kinase</keyword>
<dbReference type="AlphaFoldDB" id="A0A562KUT5"/>
<feature type="domain" description="Protein kinase" evidence="9">
    <location>
        <begin position="84"/>
        <end position="353"/>
    </location>
</feature>
<dbReference type="CDD" id="cd14014">
    <property type="entry name" value="STKc_PknB_like"/>
    <property type="match status" value="1"/>
</dbReference>
<accession>A0A562KUT5</accession>
<dbReference type="InterPro" id="IPR008271">
    <property type="entry name" value="Ser/Thr_kinase_AS"/>
</dbReference>
<evidence type="ECO:0000259" key="9">
    <source>
        <dbReference type="PROSITE" id="PS50011"/>
    </source>
</evidence>
<keyword evidence="8" id="KW-0472">Membrane</keyword>
<dbReference type="Gene3D" id="1.25.40.10">
    <property type="entry name" value="Tetratricopeptide repeat domain"/>
    <property type="match status" value="3"/>
</dbReference>
<evidence type="ECO:0000313" key="10">
    <source>
        <dbReference type="EMBL" id="TWH99190.1"/>
    </source>
</evidence>
<dbReference type="SMART" id="SM00028">
    <property type="entry name" value="TPR"/>
    <property type="match status" value="3"/>
</dbReference>
<dbReference type="Pfam" id="PF00069">
    <property type="entry name" value="Pkinase"/>
    <property type="match status" value="1"/>
</dbReference>
<organism evidence="10 11">
    <name type="scientific">Luteimonas cucumeris</name>
    <dbReference type="NCBI Taxonomy" id="985012"/>
    <lineage>
        <taxon>Bacteria</taxon>
        <taxon>Pseudomonadati</taxon>
        <taxon>Pseudomonadota</taxon>
        <taxon>Gammaproteobacteria</taxon>
        <taxon>Lysobacterales</taxon>
        <taxon>Lysobacteraceae</taxon>
        <taxon>Luteimonas</taxon>
    </lineage>
</organism>
<evidence type="ECO:0000256" key="4">
    <source>
        <dbReference type="ARBA" id="ARBA00022840"/>
    </source>
</evidence>
<dbReference type="Gene3D" id="1.10.510.10">
    <property type="entry name" value="Transferase(Phosphotransferase) domain 1"/>
    <property type="match status" value="1"/>
</dbReference>
<reference evidence="10 11" key="1">
    <citation type="journal article" date="2015" name="Stand. Genomic Sci.">
        <title>Genomic Encyclopedia of Bacterial and Archaeal Type Strains, Phase III: the genomes of soil and plant-associated and newly described type strains.</title>
        <authorList>
            <person name="Whitman W.B."/>
            <person name="Woyke T."/>
            <person name="Klenk H.P."/>
            <person name="Zhou Y."/>
            <person name="Lilburn T.G."/>
            <person name="Beck B.J."/>
            <person name="De Vos P."/>
            <person name="Vandamme P."/>
            <person name="Eisen J.A."/>
            <person name="Garrity G."/>
            <person name="Hugenholtz P."/>
            <person name="Kyrpides N.C."/>
        </authorList>
    </citation>
    <scope>NUCLEOTIDE SEQUENCE [LARGE SCALE GENOMIC DNA]</scope>
    <source>
        <strain evidence="10 11">CGMCC 1.10821</strain>
    </source>
</reference>
<dbReference type="SMART" id="SM00220">
    <property type="entry name" value="S_TKc"/>
    <property type="match status" value="1"/>
</dbReference>
<dbReference type="PANTHER" id="PTHR43289:SF34">
    <property type="entry name" value="SERINE_THREONINE-PROTEIN KINASE YBDM-RELATED"/>
    <property type="match status" value="1"/>
</dbReference>
<evidence type="ECO:0000256" key="8">
    <source>
        <dbReference type="SAM" id="Phobius"/>
    </source>
</evidence>
<evidence type="ECO:0000256" key="1">
    <source>
        <dbReference type="ARBA" id="ARBA00022679"/>
    </source>
</evidence>
<dbReference type="PROSITE" id="PS50011">
    <property type="entry name" value="PROTEIN_KINASE_DOM"/>
    <property type="match status" value="1"/>
</dbReference>
<dbReference type="PROSITE" id="PS50005">
    <property type="entry name" value="TPR"/>
    <property type="match status" value="1"/>
</dbReference>
<proteinExistence type="predicted"/>
<dbReference type="InterPro" id="IPR011009">
    <property type="entry name" value="Kinase-like_dom_sf"/>
</dbReference>
<dbReference type="InterPro" id="IPR011990">
    <property type="entry name" value="TPR-like_helical_dom_sf"/>
</dbReference>
<dbReference type="Proteomes" id="UP000315167">
    <property type="component" value="Unassembled WGS sequence"/>
</dbReference>
<protein>
    <submittedName>
        <fullName evidence="10">Serine/threonine-protein kinase</fullName>
    </submittedName>
</protein>
<dbReference type="RefSeq" id="WP_158635387.1">
    <property type="nucleotide sequence ID" value="NZ_VLKN01000012.1"/>
</dbReference>
<feature type="transmembrane region" description="Helical" evidence="8">
    <location>
        <begin position="381"/>
        <end position="402"/>
    </location>
</feature>
<dbReference type="InterPro" id="IPR000719">
    <property type="entry name" value="Prot_kinase_dom"/>
</dbReference>
<gene>
    <name evidence="10" type="ORF">IP90_03181</name>
</gene>
<dbReference type="PROSITE" id="PS00108">
    <property type="entry name" value="PROTEIN_KINASE_ST"/>
    <property type="match status" value="1"/>
</dbReference>
<keyword evidence="1" id="KW-0808">Transferase</keyword>